<evidence type="ECO:0000313" key="1">
    <source>
        <dbReference type="EMBL" id="RDB20925.1"/>
    </source>
</evidence>
<gene>
    <name evidence="1" type="ORF">Hypma_012069</name>
</gene>
<accession>A0A369JKJ2</accession>
<comment type="caution">
    <text evidence="1">The sequence shown here is derived from an EMBL/GenBank/DDBJ whole genome shotgun (WGS) entry which is preliminary data.</text>
</comment>
<keyword evidence="2" id="KW-1185">Reference proteome</keyword>
<sequence length="143" mass="15969">MSDLVSSFEGALNKISKVTDVIQVSAQIQRTDSGYKVAMVAVDAQVMLKLGKPSGDLDDKEVVFLLNFVWPRMLFRGTLYTPDPIDQSWRKLMPDYEEFIEVVPMLHPSKIRSSLSILDLIPGEPITTTPQGVPTEITEAMIE</sequence>
<reference evidence="1" key="1">
    <citation type="submission" date="2018-04" db="EMBL/GenBank/DDBJ databases">
        <title>Whole genome sequencing of Hypsizygus marmoreus.</title>
        <authorList>
            <person name="Choi I.-G."/>
            <person name="Min B."/>
            <person name="Kim J.-G."/>
            <person name="Kim S."/>
            <person name="Oh Y.-L."/>
            <person name="Kong W.-S."/>
            <person name="Park H."/>
            <person name="Jeong J."/>
            <person name="Song E.-S."/>
        </authorList>
    </citation>
    <scope>NUCLEOTIDE SEQUENCE [LARGE SCALE GENOMIC DNA]</scope>
    <source>
        <strain evidence="1">51987-8</strain>
    </source>
</reference>
<dbReference type="EMBL" id="LUEZ02000056">
    <property type="protein sequence ID" value="RDB20925.1"/>
    <property type="molecule type" value="Genomic_DNA"/>
</dbReference>
<protein>
    <submittedName>
        <fullName evidence="1">Uncharacterized protein</fullName>
    </submittedName>
</protein>
<dbReference type="AlphaFoldDB" id="A0A369JKJ2"/>
<evidence type="ECO:0000313" key="2">
    <source>
        <dbReference type="Proteomes" id="UP000076154"/>
    </source>
</evidence>
<name>A0A369JKJ2_HYPMA</name>
<organism evidence="1 2">
    <name type="scientific">Hypsizygus marmoreus</name>
    <name type="common">White beech mushroom</name>
    <name type="synonym">Agaricus marmoreus</name>
    <dbReference type="NCBI Taxonomy" id="39966"/>
    <lineage>
        <taxon>Eukaryota</taxon>
        <taxon>Fungi</taxon>
        <taxon>Dikarya</taxon>
        <taxon>Basidiomycota</taxon>
        <taxon>Agaricomycotina</taxon>
        <taxon>Agaricomycetes</taxon>
        <taxon>Agaricomycetidae</taxon>
        <taxon>Agaricales</taxon>
        <taxon>Tricholomatineae</taxon>
        <taxon>Lyophyllaceae</taxon>
        <taxon>Hypsizygus</taxon>
    </lineage>
</organism>
<dbReference type="Proteomes" id="UP000076154">
    <property type="component" value="Unassembled WGS sequence"/>
</dbReference>
<proteinExistence type="predicted"/>
<dbReference type="InParanoid" id="A0A369JKJ2"/>